<evidence type="ECO:0000259" key="1">
    <source>
        <dbReference type="PROSITE" id="PS50097"/>
    </source>
</evidence>
<dbReference type="Pfam" id="PF00651">
    <property type="entry name" value="BTB"/>
    <property type="match status" value="1"/>
</dbReference>
<dbReference type="SUPFAM" id="SSF54695">
    <property type="entry name" value="POZ domain"/>
    <property type="match status" value="1"/>
</dbReference>
<dbReference type="RefSeq" id="XP_033691668.1">
    <property type="nucleotide sequence ID" value="XM_033826396.1"/>
</dbReference>
<dbReference type="PANTHER" id="PTHR47843">
    <property type="entry name" value="BTB DOMAIN-CONTAINING PROTEIN-RELATED"/>
    <property type="match status" value="1"/>
</dbReference>
<evidence type="ECO:0000313" key="3">
    <source>
        <dbReference type="Proteomes" id="UP000800094"/>
    </source>
</evidence>
<feature type="domain" description="BTB" evidence="1">
    <location>
        <begin position="17"/>
        <end position="88"/>
    </location>
</feature>
<dbReference type="CDD" id="cd18186">
    <property type="entry name" value="BTB_POZ_ZBTB_KLHL-like"/>
    <property type="match status" value="1"/>
</dbReference>
<evidence type="ECO:0000313" key="2">
    <source>
        <dbReference type="EMBL" id="KAF2256664.1"/>
    </source>
</evidence>
<dbReference type="AlphaFoldDB" id="A0A6A6J1K3"/>
<accession>A0A6A6J1K3</accession>
<dbReference type="PANTHER" id="PTHR47843:SF2">
    <property type="entry name" value="BTB DOMAIN-CONTAINING PROTEIN"/>
    <property type="match status" value="1"/>
</dbReference>
<sequence>MSSGVVELAPRPSAAAQTGIIVVRAGLDEKKYVLHTSLLIYYSGFFHGALSGKFKETAEGCVALPHVASEPFDVFVDWIYSEKLPRKDMWKPNDAAYISTMYHAYALADMLLVLDMKEAILDVIFEGLETRYPRYDRVIYAFENLVDEDPLLQLLVDAQCINNGVERRQKEGNNELLERLPHKFLVRVMRKLNELSWMDDKPKKLERCWYVSKQPEA</sequence>
<proteinExistence type="predicted"/>
<keyword evidence="3" id="KW-1185">Reference proteome</keyword>
<name>A0A6A6J1K3_9PLEO</name>
<gene>
    <name evidence="2" type="ORF">BU26DRAFT_499303</name>
</gene>
<dbReference type="GeneID" id="54579726"/>
<dbReference type="OrthoDB" id="194443at2759"/>
<dbReference type="Proteomes" id="UP000800094">
    <property type="component" value="Unassembled WGS sequence"/>
</dbReference>
<protein>
    <recommendedName>
        <fullName evidence="1">BTB domain-containing protein</fullName>
    </recommendedName>
</protein>
<dbReference type="InterPro" id="IPR000210">
    <property type="entry name" value="BTB/POZ_dom"/>
</dbReference>
<dbReference type="EMBL" id="ML987189">
    <property type="protein sequence ID" value="KAF2256664.1"/>
    <property type="molecule type" value="Genomic_DNA"/>
</dbReference>
<dbReference type="Gene3D" id="3.30.710.10">
    <property type="entry name" value="Potassium Channel Kv1.1, Chain A"/>
    <property type="match status" value="1"/>
</dbReference>
<reference evidence="2" key="1">
    <citation type="journal article" date="2020" name="Stud. Mycol.">
        <title>101 Dothideomycetes genomes: a test case for predicting lifestyles and emergence of pathogens.</title>
        <authorList>
            <person name="Haridas S."/>
            <person name="Albert R."/>
            <person name="Binder M."/>
            <person name="Bloem J."/>
            <person name="Labutti K."/>
            <person name="Salamov A."/>
            <person name="Andreopoulos B."/>
            <person name="Baker S."/>
            <person name="Barry K."/>
            <person name="Bills G."/>
            <person name="Bluhm B."/>
            <person name="Cannon C."/>
            <person name="Castanera R."/>
            <person name="Culley D."/>
            <person name="Daum C."/>
            <person name="Ezra D."/>
            <person name="Gonzalez J."/>
            <person name="Henrissat B."/>
            <person name="Kuo A."/>
            <person name="Liang C."/>
            <person name="Lipzen A."/>
            <person name="Lutzoni F."/>
            <person name="Magnuson J."/>
            <person name="Mondo S."/>
            <person name="Nolan M."/>
            <person name="Ohm R."/>
            <person name="Pangilinan J."/>
            <person name="Park H.-J."/>
            <person name="Ramirez L."/>
            <person name="Alfaro M."/>
            <person name="Sun H."/>
            <person name="Tritt A."/>
            <person name="Yoshinaga Y."/>
            <person name="Zwiers L.-H."/>
            <person name="Turgeon B."/>
            <person name="Goodwin S."/>
            <person name="Spatafora J."/>
            <person name="Crous P."/>
            <person name="Grigoriev I."/>
        </authorList>
    </citation>
    <scope>NUCLEOTIDE SEQUENCE</scope>
    <source>
        <strain evidence="2">CBS 122368</strain>
    </source>
</reference>
<organism evidence="2 3">
    <name type="scientific">Trematosphaeria pertusa</name>
    <dbReference type="NCBI Taxonomy" id="390896"/>
    <lineage>
        <taxon>Eukaryota</taxon>
        <taxon>Fungi</taxon>
        <taxon>Dikarya</taxon>
        <taxon>Ascomycota</taxon>
        <taxon>Pezizomycotina</taxon>
        <taxon>Dothideomycetes</taxon>
        <taxon>Pleosporomycetidae</taxon>
        <taxon>Pleosporales</taxon>
        <taxon>Massarineae</taxon>
        <taxon>Trematosphaeriaceae</taxon>
        <taxon>Trematosphaeria</taxon>
    </lineage>
</organism>
<dbReference type="PROSITE" id="PS50097">
    <property type="entry name" value="BTB"/>
    <property type="match status" value="1"/>
</dbReference>
<dbReference type="InterPro" id="IPR011333">
    <property type="entry name" value="SKP1/BTB/POZ_sf"/>
</dbReference>